<reference evidence="1 2" key="1">
    <citation type="submission" date="2018-09" db="EMBL/GenBank/DDBJ databases">
        <authorList>
            <person name="Grouzdev D.S."/>
            <person name="Krutkina M.S."/>
        </authorList>
    </citation>
    <scope>NUCLEOTIDE SEQUENCE [LARGE SCALE GENOMIC DNA]</scope>
    <source>
        <strain evidence="1 2">RmlP001</strain>
    </source>
</reference>
<dbReference type="RefSeq" id="WP_129222186.1">
    <property type="nucleotide sequence ID" value="NZ_QYBC01000041.1"/>
</dbReference>
<dbReference type="EMBL" id="QYBC01000041">
    <property type="protein sequence ID" value="RYB01417.1"/>
    <property type="molecule type" value="Genomic_DNA"/>
</dbReference>
<reference evidence="1 2" key="2">
    <citation type="submission" date="2019-02" db="EMBL/GenBank/DDBJ databases">
        <title>'Lichenibacterium ramalinii' gen. nov. sp. nov., 'Lichenibacterium minor' gen. nov. sp. nov.</title>
        <authorList>
            <person name="Pankratov T."/>
        </authorList>
    </citation>
    <scope>NUCLEOTIDE SEQUENCE [LARGE SCALE GENOMIC DNA]</scope>
    <source>
        <strain evidence="1 2">RmlP001</strain>
    </source>
</reference>
<evidence type="ECO:0000313" key="2">
    <source>
        <dbReference type="Proteomes" id="UP000289411"/>
    </source>
</evidence>
<keyword evidence="2" id="KW-1185">Reference proteome</keyword>
<comment type="caution">
    <text evidence="1">The sequence shown here is derived from an EMBL/GenBank/DDBJ whole genome shotgun (WGS) entry which is preliminary data.</text>
</comment>
<protein>
    <submittedName>
        <fullName evidence="1">Uncharacterized protein</fullName>
    </submittedName>
</protein>
<sequence>MSAEIIPIPRAFRLVIIQPCQEGFAIAYLPPEGGRKPLGVRSDLAAARLLAGNEAFKIGKCRVQVLADGGRA</sequence>
<dbReference type="AlphaFoldDB" id="A0A4V1RHW0"/>
<proteinExistence type="predicted"/>
<accession>A0A4V1RHW0</accession>
<evidence type="ECO:0000313" key="1">
    <source>
        <dbReference type="EMBL" id="RYB01417.1"/>
    </source>
</evidence>
<name>A0A4V1RHW0_9HYPH</name>
<organism evidence="1 2">
    <name type="scientific">Lichenibacterium ramalinae</name>
    <dbReference type="NCBI Taxonomy" id="2316527"/>
    <lineage>
        <taxon>Bacteria</taxon>
        <taxon>Pseudomonadati</taxon>
        <taxon>Pseudomonadota</taxon>
        <taxon>Alphaproteobacteria</taxon>
        <taxon>Hyphomicrobiales</taxon>
        <taxon>Lichenihabitantaceae</taxon>
        <taxon>Lichenibacterium</taxon>
    </lineage>
</organism>
<gene>
    <name evidence="1" type="ORF">D3272_26185</name>
</gene>
<dbReference type="Proteomes" id="UP000289411">
    <property type="component" value="Unassembled WGS sequence"/>
</dbReference>